<keyword evidence="5" id="KW-0378">Hydrolase</keyword>
<keyword evidence="2" id="KW-1277">Toxin-antitoxin system</keyword>
<evidence type="ECO:0000313" key="9">
    <source>
        <dbReference type="EMBL" id="EIC21690.1"/>
    </source>
</evidence>
<dbReference type="GO" id="GO:0046872">
    <property type="term" value="F:metal ion binding"/>
    <property type="evidence" value="ECO:0007669"/>
    <property type="project" value="UniProtKB-KW"/>
</dbReference>
<evidence type="ECO:0000256" key="5">
    <source>
        <dbReference type="ARBA" id="ARBA00022801"/>
    </source>
</evidence>
<dbReference type="GO" id="GO:0004518">
    <property type="term" value="F:nuclease activity"/>
    <property type="evidence" value="ECO:0007669"/>
    <property type="project" value="UniProtKB-KW"/>
</dbReference>
<dbReference type="Pfam" id="PF01850">
    <property type="entry name" value="PIN"/>
    <property type="match status" value="1"/>
</dbReference>
<dbReference type="RefSeq" id="WP_009148275.1">
    <property type="nucleotide sequence ID" value="NZ_CP121471.1"/>
</dbReference>
<feature type="domain" description="PIN" evidence="8">
    <location>
        <begin position="3"/>
        <end position="121"/>
    </location>
</feature>
<dbReference type="InterPro" id="IPR002716">
    <property type="entry name" value="PIN_dom"/>
</dbReference>
<name>H8Z2V4_9GAMM</name>
<comment type="cofactor">
    <cofactor evidence="1">
        <name>Mg(2+)</name>
        <dbReference type="ChEBI" id="CHEBI:18420"/>
    </cofactor>
</comment>
<dbReference type="HOGENOM" id="CLU_118482_8_2_6"/>
<dbReference type="AlphaFoldDB" id="H8Z2V4"/>
<evidence type="ECO:0000256" key="7">
    <source>
        <dbReference type="ARBA" id="ARBA00038093"/>
    </source>
</evidence>
<evidence type="ECO:0000256" key="2">
    <source>
        <dbReference type="ARBA" id="ARBA00022649"/>
    </source>
</evidence>
<dbReference type="EMBL" id="JH603169">
    <property type="protein sequence ID" value="EIC21690.1"/>
    <property type="molecule type" value="Genomic_DNA"/>
</dbReference>
<protein>
    <submittedName>
        <fullName evidence="9">Putative nucleic acid-binding protein</fullName>
    </submittedName>
</protein>
<dbReference type="CDD" id="cd18731">
    <property type="entry name" value="PIN_NgFitB-like"/>
    <property type="match status" value="1"/>
</dbReference>
<dbReference type="Proteomes" id="UP000002964">
    <property type="component" value="Unassembled WGS sequence"/>
</dbReference>
<evidence type="ECO:0000259" key="8">
    <source>
        <dbReference type="Pfam" id="PF01850"/>
    </source>
</evidence>
<keyword evidence="4" id="KW-0479">Metal-binding</keyword>
<comment type="similarity">
    <text evidence="7">Belongs to the PINc/VapC protein family.</text>
</comment>
<dbReference type="STRING" id="631362.Thi970DRAFT_01913"/>
<dbReference type="InterPro" id="IPR029060">
    <property type="entry name" value="PIN-like_dom_sf"/>
</dbReference>
<gene>
    <name evidence="9" type="ORF">Thi970DRAFT_01913</name>
</gene>
<evidence type="ECO:0000256" key="4">
    <source>
        <dbReference type="ARBA" id="ARBA00022723"/>
    </source>
</evidence>
<evidence type="ECO:0000313" key="10">
    <source>
        <dbReference type="Proteomes" id="UP000002964"/>
    </source>
</evidence>
<dbReference type="OrthoDB" id="9804823at2"/>
<keyword evidence="3" id="KW-0540">Nuclease</keyword>
<dbReference type="PANTHER" id="PTHR33653">
    <property type="entry name" value="RIBONUCLEASE VAPC2"/>
    <property type="match status" value="1"/>
</dbReference>
<evidence type="ECO:0000256" key="1">
    <source>
        <dbReference type="ARBA" id="ARBA00001946"/>
    </source>
</evidence>
<evidence type="ECO:0000256" key="6">
    <source>
        <dbReference type="ARBA" id="ARBA00022842"/>
    </source>
</evidence>
<sequence length="145" mass="16005">MFLLDINVVSEWMKPSPDQRVIEWLDAQPAKHLYFPAVVKAEIESGIALLPDGKRKAGLQRAAQVVIQEFSSRCLPLDCAATVAYAKIRSQSKIAGRPMSVEDAQIAAIASENSLALVTRNVADFDFLADLRLVNPWQDDRAQPS</sequence>
<dbReference type="InterPro" id="IPR050556">
    <property type="entry name" value="Type_II_TA_system_RNase"/>
</dbReference>
<keyword evidence="6" id="KW-0460">Magnesium</keyword>
<dbReference type="PANTHER" id="PTHR33653:SF1">
    <property type="entry name" value="RIBONUCLEASE VAPC2"/>
    <property type="match status" value="1"/>
</dbReference>
<evidence type="ECO:0000256" key="3">
    <source>
        <dbReference type="ARBA" id="ARBA00022722"/>
    </source>
</evidence>
<keyword evidence="10" id="KW-1185">Reference proteome</keyword>
<dbReference type="eggNOG" id="COG1487">
    <property type="taxonomic scope" value="Bacteria"/>
</dbReference>
<proteinExistence type="inferred from homology"/>
<accession>H8Z2V4</accession>
<dbReference type="GO" id="GO:0016787">
    <property type="term" value="F:hydrolase activity"/>
    <property type="evidence" value="ECO:0007669"/>
    <property type="project" value="UniProtKB-KW"/>
</dbReference>
<reference evidence="10" key="1">
    <citation type="submission" date="2011-06" db="EMBL/GenBank/DDBJ databases">
        <authorList>
            <consortium name="US DOE Joint Genome Institute (JGI-PGF)"/>
            <person name="Lucas S."/>
            <person name="Han J."/>
            <person name="Lapidus A."/>
            <person name="Cheng J.-F."/>
            <person name="Goodwin L."/>
            <person name="Pitluck S."/>
            <person name="Peters L."/>
            <person name="Land M.L."/>
            <person name="Hauser L."/>
            <person name="Vogl K."/>
            <person name="Liu Z."/>
            <person name="Overmann J."/>
            <person name="Frigaard N.-U."/>
            <person name="Bryant D.A."/>
            <person name="Woyke T.J."/>
        </authorList>
    </citation>
    <scope>NUCLEOTIDE SEQUENCE [LARGE SCALE GENOMIC DNA]</scope>
    <source>
        <strain evidence="10">970</strain>
    </source>
</reference>
<organism evidence="9 10">
    <name type="scientific">Thiorhodovibrio frisius</name>
    <dbReference type="NCBI Taxonomy" id="631362"/>
    <lineage>
        <taxon>Bacteria</taxon>
        <taxon>Pseudomonadati</taxon>
        <taxon>Pseudomonadota</taxon>
        <taxon>Gammaproteobacteria</taxon>
        <taxon>Chromatiales</taxon>
        <taxon>Chromatiaceae</taxon>
        <taxon>Thiorhodovibrio</taxon>
    </lineage>
</organism>
<dbReference type="Gene3D" id="3.40.50.1010">
    <property type="entry name" value="5'-nuclease"/>
    <property type="match status" value="1"/>
</dbReference>
<dbReference type="SUPFAM" id="SSF88723">
    <property type="entry name" value="PIN domain-like"/>
    <property type="match status" value="1"/>
</dbReference>
<reference evidence="9 10" key="2">
    <citation type="submission" date="2011-11" db="EMBL/GenBank/DDBJ databases">
        <authorList>
            <consortium name="US DOE Joint Genome Institute"/>
            <person name="Lucas S."/>
            <person name="Han J."/>
            <person name="Lapidus A."/>
            <person name="Cheng J.-F."/>
            <person name="Goodwin L."/>
            <person name="Pitluck S."/>
            <person name="Peters L."/>
            <person name="Ovchinnikova G."/>
            <person name="Zhang X."/>
            <person name="Detter J.C."/>
            <person name="Han C."/>
            <person name="Tapia R."/>
            <person name="Land M."/>
            <person name="Hauser L."/>
            <person name="Kyrpides N."/>
            <person name="Ivanova N."/>
            <person name="Pagani I."/>
            <person name="Vogl K."/>
            <person name="Liu Z."/>
            <person name="Overmann J."/>
            <person name="Frigaard N.-U."/>
            <person name="Bryant D."/>
            <person name="Woyke T."/>
        </authorList>
    </citation>
    <scope>NUCLEOTIDE SEQUENCE [LARGE SCALE GENOMIC DNA]</scope>
    <source>
        <strain evidence="9 10">970</strain>
    </source>
</reference>